<dbReference type="AlphaFoldDB" id="A0A8H3UWY2"/>
<feature type="transmembrane region" description="Helical" evidence="2">
    <location>
        <begin position="124"/>
        <end position="144"/>
    </location>
</feature>
<reference evidence="3 4" key="1">
    <citation type="submission" date="2018-12" db="EMBL/GenBank/DDBJ databases">
        <title>Venturia inaequalis Genome Resource.</title>
        <authorList>
            <person name="Lichtner F.J."/>
        </authorList>
    </citation>
    <scope>NUCLEOTIDE SEQUENCE [LARGE SCALE GENOMIC DNA]</scope>
    <source>
        <strain evidence="3 4">120213</strain>
    </source>
</reference>
<accession>A0A8H3UWY2</accession>
<proteinExistence type="predicted"/>
<evidence type="ECO:0000256" key="2">
    <source>
        <dbReference type="SAM" id="Phobius"/>
    </source>
</evidence>
<dbReference type="Proteomes" id="UP000447873">
    <property type="component" value="Unassembled WGS sequence"/>
</dbReference>
<keyword evidence="2" id="KW-0812">Transmembrane</keyword>
<comment type="caution">
    <text evidence="3">The sequence shown here is derived from an EMBL/GenBank/DDBJ whole genome shotgun (WGS) entry which is preliminary data.</text>
</comment>
<evidence type="ECO:0000313" key="4">
    <source>
        <dbReference type="Proteomes" id="UP000447873"/>
    </source>
</evidence>
<feature type="transmembrane region" description="Helical" evidence="2">
    <location>
        <begin position="29"/>
        <end position="52"/>
    </location>
</feature>
<feature type="compositionally biased region" description="Polar residues" evidence="1">
    <location>
        <begin position="1"/>
        <end position="17"/>
    </location>
</feature>
<evidence type="ECO:0000313" key="3">
    <source>
        <dbReference type="EMBL" id="KAE9978179.1"/>
    </source>
</evidence>
<evidence type="ECO:0008006" key="5">
    <source>
        <dbReference type="Google" id="ProtNLM"/>
    </source>
</evidence>
<protein>
    <recommendedName>
        <fullName evidence="5">DUF1294-domain-containing protein</fullName>
    </recommendedName>
</protein>
<dbReference type="InterPro" id="IPR010718">
    <property type="entry name" value="DUF1294"/>
</dbReference>
<sequence length="146" mass="17364">MATPPGNRQQIRPSQAHSRPIRRNDPKPYPLTFTLGLISLFPPLYGLSTIILKLGHNLPLLAYTIMSTISFTMYGYDKYRATNSGWRIRENLLHLLDLLGGWPGGFFAQYFFRHKTRKASFQLVFWVCVLIHEWFWVRWAMWYWRK</sequence>
<dbReference type="Pfam" id="PF06961">
    <property type="entry name" value="DUF1294"/>
    <property type="match status" value="1"/>
</dbReference>
<feature type="transmembrane region" description="Helical" evidence="2">
    <location>
        <begin position="58"/>
        <end position="76"/>
    </location>
</feature>
<feature type="region of interest" description="Disordered" evidence="1">
    <location>
        <begin position="1"/>
        <end position="25"/>
    </location>
</feature>
<gene>
    <name evidence="3" type="ORF">EG328_001630</name>
</gene>
<dbReference type="EMBL" id="WNWS01000140">
    <property type="protein sequence ID" value="KAE9978179.1"/>
    <property type="molecule type" value="Genomic_DNA"/>
</dbReference>
<keyword evidence="2" id="KW-1133">Transmembrane helix</keyword>
<keyword evidence="2" id="KW-0472">Membrane</keyword>
<evidence type="ECO:0000256" key="1">
    <source>
        <dbReference type="SAM" id="MobiDB-lite"/>
    </source>
</evidence>
<name>A0A8H3UWY2_VENIN</name>
<organism evidence="3 4">
    <name type="scientific">Venturia inaequalis</name>
    <name type="common">Apple scab fungus</name>
    <dbReference type="NCBI Taxonomy" id="5025"/>
    <lineage>
        <taxon>Eukaryota</taxon>
        <taxon>Fungi</taxon>
        <taxon>Dikarya</taxon>
        <taxon>Ascomycota</taxon>
        <taxon>Pezizomycotina</taxon>
        <taxon>Dothideomycetes</taxon>
        <taxon>Pleosporomycetidae</taxon>
        <taxon>Venturiales</taxon>
        <taxon>Venturiaceae</taxon>
        <taxon>Venturia</taxon>
    </lineage>
</organism>
<feature type="transmembrane region" description="Helical" evidence="2">
    <location>
        <begin position="92"/>
        <end position="112"/>
    </location>
</feature>